<sequence>MVGGLQLIASGAIGRWMAFSQDLAYMVTTVATSTKYQPMEFAIEVLCTMALVNMDDSLDKEENYFSYSVDRARLLGVLSKVVDSIMLNVVNAGHTLGDIPEELRSLCIHLADAPELARIFLKVSRSKTDILLLCDRFQGDILLWILAHFEGSVEVSVAGKQVFQRAASYGGRQFTMIVKTICQEENCRSTVHRIELLELLGEQWTRILDGQDDYTRSPSTIHPLPLYAIETAGEPEQRGILNRESLYNIRNLAQGIIAWVLDVPLRINYNYKFVGFVADLSPKPANVGLRIGDILFRWPRLLNSSEGSTDKEPPIVFRPLKPRVYSDPDSFYGPPFLPTPLLCECFPALVGLLEDASRRCKCYACRHGETIDRCKMGCHREGIFTHLLMLIGNAIADGFGVQEASGITDLKDYTNEVRKLLSELVQGDMLWDSWFNVAASTALGYSSKAVVRVTYEDEGANAFVAVQNGSKVVAATWLDITRKIRPQQCFALESAEGQLPGIEQQCAFVRSEIKMELKCDLDKARRCLPDDSQETLLREISEKDTSEVTIKHALFGSQSLNSCRLVTIISTKSSQRIIDPTHVLVSATRSYFTGSARRPCSHPGGSVLVECGDTENSAGAVYIWSFDNLVANWDDENHGIFYTKSLDSELKVNTALSLSFGGCLIKETSACLLCAREALRRCGICQRIISYEPDVHALTKYMAA</sequence>
<evidence type="ECO:0000313" key="1">
    <source>
        <dbReference type="EMBL" id="KAH0548583.1"/>
    </source>
</evidence>
<evidence type="ECO:0000313" key="2">
    <source>
        <dbReference type="Proteomes" id="UP000750711"/>
    </source>
</evidence>
<comment type="caution">
    <text evidence="1">The sequence shown here is derived from an EMBL/GenBank/DDBJ whole genome shotgun (WGS) entry which is preliminary data.</text>
</comment>
<dbReference type="Proteomes" id="UP000750711">
    <property type="component" value="Unassembled WGS sequence"/>
</dbReference>
<gene>
    <name evidence="1" type="ORF">GP486_007873</name>
</gene>
<keyword evidence="2" id="KW-1185">Reference proteome</keyword>
<accession>A0A9P8L4J7</accession>
<protein>
    <submittedName>
        <fullName evidence="1">Uncharacterized protein</fullName>
    </submittedName>
</protein>
<name>A0A9P8L4J7_9PEZI</name>
<dbReference type="AlphaFoldDB" id="A0A9P8L4J7"/>
<organism evidence="1 2">
    <name type="scientific">Trichoglossum hirsutum</name>
    <dbReference type="NCBI Taxonomy" id="265104"/>
    <lineage>
        <taxon>Eukaryota</taxon>
        <taxon>Fungi</taxon>
        <taxon>Dikarya</taxon>
        <taxon>Ascomycota</taxon>
        <taxon>Pezizomycotina</taxon>
        <taxon>Geoglossomycetes</taxon>
        <taxon>Geoglossales</taxon>
        <taxon>Geoglossaceae</taxon>
        <taxon>Trichoglossum</taxon>
    </lineage>
</organism>
<proteinExistence type="predicted"/>
<reference evidence="1" key="1">
    <citation type="submission" date="2021-03" db="EMBL/GenBank/DDBJ databases">
        <title>Comparative genomics and phylogenomic investigation of the class Geoglossomycetes provide insights into ecological specialization and systematics.</title>
        <authorList>
            <person name="Melie T."/>
            <person name="Pirro S."/>
            <person name="Miller A.N."/>
            <person name="Quandt A."/>
        </authorList>
    </citation>
    <scope>NUCLEOTIDE SEQUENCE</scope>
    <source>
        <strain evidence="1">CAQ_001_2017</strain>
    </source>
</reference>
<dbReference type="EMBL" id="JAGHQM010002514">
    <property type="protein sequence ID" value="KAH0548583.1"/>
    <property type="molecule type" value="Genomic_DNA"/>
</dbReference>